<evidence type="ECO:0008006" key="4">
    <source>
        <dbReference type="Google" id="ProtNLM"/>
    </source>
</evidence>
<reference evidence="2 3" key="1">
    <citation type="submission" date="2024-11" db="EMBL/GenBank/DDBJ databases">
        <title>Adaptive evolution of stress response genes in parasites aligns with host niche diversity.</title>
        <authorList>
            <person name="Hahn C."/>
            <person name="Resl P."/>
        </authorList>
    </citation>
    <scope>NUCLEOTIDE SEQUENCE [LARGE SCALE GENOMIC DNA]</scope>
    <source>
        <strain evidence="2">EGGRZ-B1_66</strain>
        <tissue evidence="2">Body</tissue>
    </source>
</reference>
<comment type="caution">
    <text evidence="2">The sequence shown here is derived from an EMBL/GenBank/DDBJ whole genome shotgun (WGS) entry which is preliminary data.</text>
</comment>
<feature type="region of interest" description="Disordered" evidence="1">
    <location>
        <begin position="1"/>
        <end position="37"/>
    </location>
</feature>
<protein>
    <recommendedName>
        <fullName evidence="4">Gag protein</fullName>
    </recommendedName>
</protein>
<accession>A0ABD2Q535</accession>
<dbReference type="Proteomes" id="UP001626550">
    <property type="component" value="Unassembled WGS sequence"/>
</dbReference>
<dbReference type="AlphaFoldDB" id="A0ABD2Q535"/>
<keyword evidence="3" id="KW-1185">Reference proteome</keyword>
<evidence type="ECO:0000256" key="1">
    <source>
        <dbReference type="SAM" id="MobiDB-lite"/>
    </source>
</evidence>
<feature type="non-terminal residue" evidence="2">
    <location>
        <position position="288"/>
    </location>
</feature>
<dbReference type="EMBL" id="JBJKFK010000984">
    <property type="protein sequence ID" value="KAL3314488.1"/>
    <property type="molecule type" value="Genomic_DNA"/>
</dbReference>
<name>A0ABD2Q535_9PLAT</name>
<feature type="region of interest" description="Disordered" evidence="1">
    <location>
        <begin position="200"/>
        <end position="240"/>
    </location>
</feature>
<sequence>MSKKDAQAKKSAITEMETDKLQQSTPRAQSTGRTVKPSLRDVPKANLKNVEYWLKRLDDFFECHLILNPVEQKRYLRASIEDIANEQLMKLDAIFDRGVSWHEIKEDVQKHFLPDPMEREIRQIGRLANPDLSPREKWTEMQKIFPDEPSRRTFWLISMGLEESMKLKLRTHKENPSIDELIAIAESEFKIRQIEKASREASGHTVAAIRDVNPKPGNKGAQSPSVCQKGDSYKKADSKGTGKKVTLHRITYSGREMLVCRIHAIFRQKARYCEQEGMCEFQKLFPKE</sequence>
<gene>
    <name evidence="2" type="ORF">Ciccas_006894</name>
</gene>
<evidence type="ECO:0000313" key="3">
    <source>
        <dbReference type="Proteomes" id="UP001626550"/>
    </source>
</evidence>
<feature type="compositionally biased region" description="Polar residues" evidence="1">
    <location>
        <begin position="21"/>
        <end position="33"/>
    </location>
</feature>
<proteinExistence type="predicted"/>
<feature type="compositionally biased region" description="Basic and acidic residues" evidence="1">
    <location>
        <begin position="231"/>
        <end position="240"/>
    </location>
</feature>
<evidence type="ECO:0000313" key="2">
    <source>
        <dbReference type="EMBL" id="KAL3314488.1"/>
    </source>
</evidence>
<organism evidence="2 3">
    <name type="scientific">Cichlidogyrus casuarinus</name>
    <dbReference type="NCBI Taxonomy" id="1844966"/>
    <lineage>
        <taxon>Eukaryota</taxon>
        <taxon>Metazoa</taxon>
        <taxon>Spiralia</taxon>
        <taxon>Lophotrochozoa</taxon>
        <taxon>Platyhelminthes</taxon>
        <taxon>Monogenea</taxon>
        <taxon>Monopisthocotylea</taxon>
        <taxon>Dactylogyridea</taxon>
        <taxon>Ancyrocephalidae</taxon>
        <taxon>Cichlidogyrus</taxon>
    </lineage>
</organism>